<dbReference type="AlphaFoldDB" id="A0AAV6GUB4"/>
<keyword evidence="2" id="KW-1185">Reference proteome</keyword>
<proteinExistence type="predicted"/>
<evidence type="ECO:0000313" key="2">
    <source>
        <dbReference type="Proteomes" id="UP000823561"/>
    </source>
</evidence>
<dbReference type="Proteomes" id="UP000823561">
    <property type="component" value="Chromosome 8"/>
</dbReference>
<protein>
    <submittedName>
        <fullName evidence="1">Uncharacterized protein</fullName>
    </submittedName>
</protein>
<organism evidence="1 2">
    <name type="scientific">Alosa alosa</name>
    <name type="common">allis shad</name>
    <dbReference type="NCBI Taxonomy" id="278164"/>
    <lineage>
        <taxon>Eukaryota</taxon>
        <taxon>Metazoa</taxon>
        <taxon>Chordata</taxon>
        <taxon>Craniata</taxon>
        <taxon>Vertebrata</taxon>
        <taxon>Euteleostomi</taxon>
        <taxon>Actinopterygii</taxon>
        <taxon>Neopterygii</taxon>
        <taxon>Teleostei</taxon>
        <taxon>Clupei</taxon>
        <taxon>Clupeiformes</taxon>
        <taxon>Clupeoidei</taxon>
        <taxon>Clupeidae</taxon>
        <taxon>Alosa</taxon>
    </lineage>
</organism>
<gene>
    <name evidence="1" type="ORF">AALO_G00114250</name>
</gene>
<dbReference type="EMBL" id="JADWDJ010000008">
    <property type="protein sequence ID" value="KAG5277161.1"/>
    <property type="molecule type" value="Genomic_DNA"/>
</dbReference>
<name>A0AAV6GUB4_9TELE</name>
<sequence length="140" mass="15038">MELHYRTHVSPGLHCNYRIHGSPARSCTTGNLVSPARSCTTGPIHHQARAAPQETLCPQHGAAPQGLFITRPELHHWTHRSSARSCIRRPFSSTARACSSVDGSLCVDGDARYRSAPGLVLVLFGSVGSSTSTIPLATRL</sequence>
<comment type="caution">
    <text evidence="1">The sequence shown here is derived from an EMBL/GenBank/DDBJ whole genome shotgun (WGS) entry which is preliminary data.</text>
</comment>
<accession>A0AAV6GUB4</accession>
<reference evidence="1" key="1">
    <citation type="submission" date="2020-10" db="EMBL/GenBank/DDBJ databases">
        <title>Chromosome-scale genome assembly of the Allis shad, Alosa alosa.</title>
        <authorList>
            <person name="Margot Z."/>
            <person name="Christophe K."/>
            <person name="Cabau C."/>
            <person name="Louis A."/>
            <person name="Berthelot C."/>
            <person name="Parey E."/>
            <person name="Roest Crollius H."/>
            <person name="Montfort J."/>
            <person name="Robinson-Rechavi M."/>
            <person name="Bucao C."/>
            <person name="Bouchez O."/>
            <person name="Gislard M."/>
            <person name="Lluch J."/>
            <person name="Milhes M."/>
            <person name="Lampietro C."/>
            <person name="Lopez Roques C."/>
            <person name="Donnadieu C."/>
            <person name="Braasch I."/>
            <person name="Desvignes T."/>
            <person name="Postlethwait J."/>
            <person name="Bobe J."/>
            <person name="Guiguen Y."/>
        </authorList>
    </citation>
    <scope>NUCLEOTIDE SEQUENCE</scope>
    <source>
        <strain evidence="1">M-15738</strain>
        <tissue evidence="1">Blood</tissue>
    </source>
</reference>
<evidence type="ECO:0000313" key="1">
    <source>
        <dbReference type="EMBL" id="KAG5277161.1"/>
    </source>
</evidence>